<dbReference type="EMBL" id="QGLE01000002">
    <property type="protein sequence ID" value="PWR25342.1"/>
    <property type="molecule type" value="Genomic_DNA"/>
</dbReference>
<dbReference type="InterPro" id="IPR011108">
    <property type="entry name" value="RMMBL"/>
</dbReference>
<evidence type="ECO:0000313" key="2">
    <source>
        <dbReference type="EMBL" id="PWR25342.1"/>
    </source>
</evidence>
<sequence length="412" mass="45322">MTVELIVHRGTREIGGSCIEIRHSGGDRLILDAGRPLDAPDGASGLLPASLDRRGLATVLISHPHQDHWGLSEELPAAWPVWTGAASARLIGLTADTMRRPLSRTLSTWDSRGGPLALGPFTVTPILTDHSAFDAHMLLIDCDGRRILYTGDFRRHGRKSVLVDRMMATPPSAIDVMLTEGTNLGTDKPTVSEADLEKDFATLIDRTPGRLFVSWSAQNIDRTVTLFRAARQCGRTLVIDLYTADVLDHVAPGTRLPHPGLPDIKVVMTHGLAAAYRRRGREDYVRRMVKQGISAARLQSRRDVVMLRQGLLHDYQHKGVVPCADDALCFSMWRGYFDDPRFAGPLDWCRSHGVPIHQIHTSGHASPADLRAFAGAMKPGVVVPVHGVKWDEAAEGFPPLRRLDDGDIMRLP</sequence>
<dbReference type="SMART" id="SM00849">
    <property type="entry name" value="Lactamase_B"/>
    <property type="match status" value="1"/>
</dbReference>
<dbReference type="PANTHER" id="PTHR43694:SF1">
    <property type="entry name" value="RIBONUCLEASE J"/>
    <property type="match status" value="1"/>
</dbReference>
<dbReference type="AlphaFoldDB" id="A0A317EFH0"/>
<dbReference type="Gene3D" id="3.60.15.10">
    <property type="entry name" value="Ribonuclease Z/Hydroxyacylglutathione hydrolase-like"/>
    <property type="match status" value="1"/>
</dbReference>
<comment type="caution">
    <text evidence="2">The sequence shown here is derived from an EMBL/GenBank/DDBJ whole genome shotgun (WGS) entry which is preliminary data.</text>
</comment>
<dbReference type="InterPro" id="IPR036866">
    <property type="entry name" value="RibonucZ/Hydroxyglut_hydro"/>
</dbReference>
<reference evidence="2 3" key="1">
    <citation type="submission" date="2018-05" db="EMBL/GenBank/DDBJ databases">
        <title>Zavarzinia sp. HR-AS.</title>
        <authorList>
            <person name="Lee Y."/>
            <person name="Jeon C.O."/>
        </authorList>
    </citation>
    <scope>NUCLEOTIDE SEQUENCE [LARGE SCALE GENOMIC DNA]</scope>
    <source>
        <strain evidence="2 3">HR-AS</strain>
    </source>
</reference>
<keyword evidence="3" id="KW-1185">Reference proteome</keyword>
<dbReference type="PANTHER" id="PTHR43694">
    <property type="entry name" value="RIBONUCLEASE J"/>
    <property type="match status" value="1"/>
</dbReference>
<dbReference type="SUPFAM" id="SSF56281">
    <property type="entry name" value="Metallo-hydrolase/oxidoreductase"/>
    <property type="match status" value="1"/>
</dbReference>
<dbReference type="GO" id="GO:0016787">
    <property type="term" value="F:hydrolase activity"/>
    <property type="evidence" value="ECO:0007669"/>
    <property type="project" value="UniProtKB-KW"/>
</dbReference>
<keyword evidence="2" id="KW-0378">Hydrolase</keyword>
<organism evidence="2 3">
    <name type="scientific">Zavarzinia aquatilis</name>
    <dbReference type="NCBI Taxonomy" id="2211142"/>
    <lineage>
        <taxon>Bacteria</taxon>
        <taxon>Pseudomonadati</taxon>
        <taxon>Pseudomonadota</taxon>
        <taxon>Alphaproteobacteria</taxon>
        <taxon>Rhodospirillales</taxon>
        <taxon>Zavarziniaceae</taxon>
        <taxon>Zavarzinia</taxon>
    </lineage>
</organism>
<name>A0A317EFH0_9PROT</name>
<proteinExistence type="predicted"/>
<evidence type="ECO:0000259" key="1">
    <source>
        <dbReference type="SMART" id="SM00849"/>
    </source>
</evidence>
<protein>
    <submittedName>
        <fullName evidence="2">MBL fold metallo-hydrolase</fullName>
    </submittedName>
</protein>
<dbReference type="Pfam" id="PF07521">
    <property type="entry name" value="RMMBL"/>
    <property type="match status" value="1"/>
</dbReference>
<dbReference type="Proteomes" id="UP000245461">
    <property type="component" value="Unassembled WGS sequence"/>
</dbReference>
<dbReference type="RefSeq" id="WP_109903693.1">
    <property type="nucleotide sequence ID" value="NZ_QGLE01000002.1"/>
</dbReference>
<feature type="domain" description="Metallo-beta-lactamase" evidence="1">
    <location>
        <begin position="15"/>
        <end position="195"/>
    </location>
</feature>
<gene>
    <name evidence="2" type="ORF">DKG74_06160</name>
</gene>
<accession>A0A317EFH0</accession>
<dbReference type="OrthoDB" id="9803916at2"/>
<dbReference type="Pfam" id="PF00753">
    <property type="entry name" value="Lactamase_B"/>
    <property type="match status" value="1"/>
</dbReference>
<dbReference type="InterPro" id="IPR001279">
    <property type="entry name" value="Metallo-B-lactamas"/>
</dbReference>
<evidence type="ECO:0000313" key="3">
    <source>
        <dbReference type="Proteomes" id="UP000245461"/>
    </source>
</evidence>